<comment type="caution">
    <text evidence="1">The sequence shown here is derived from an EMBL/GenBank/DDBJ whole genome shotgun (WGS) entry which is preliminary data.</text>
</comment>
<protein>
    <recommendedName>
        <fullName evidence="3">Anti-sigma factor RsiW</fullName>
    </recommendedName>
</protein>
<reference evidence="1 2" key="1">
    <citation type="submission" date="2019-12" db="EMBL/GenBank/DDBJ databases">
        <authorList>
            <person name="Lee S.D."/>
        </authorList>
    </citation>
    <scope>NUCLEOTIDE SEQUENCE [LARGE SCALE GENOMIC DNA]</scope>
    <source>
        <strain evidence="1 2">SAP-6</strain>
    </source>
</reference>
<dbReference type="RefSeq" id="WP_162366606.1">
    <property type="nucleotide sequence ID" value="NZ_WUBS01000009.1"/>
</dbReference>
<organism evidence="1 2">
    <name type="scientific">Acerihabitans arboris</name>
    <dbReference type="NCBI Taxonomy" id="2691583"/>
    <lineage>
        <taxon>Bacteria</taxon>
        <taxon>Pseudomonadati</taxon>
        <taxon>Pseudomonadota</taxon>
        <taxon>Gammaproteobacteria</taxon>
        <taxon>Enterobacterales</taxon>
        <taxon>Pectobacteriaceae</taxon>
        <taxon>Acerihabitans</taxon>
    </lineage>
</organism>
<keyword evidence="2" id="KW-1185">Reference proteome</keyword>
<dbReference type="AlphaFoldDB" id="A0A845SS02"/>
<sequence length="263" mass="28597">MTQYRPAPPFSDEMLVAYLDDELSVEQRHLLGEQLSLDPQLAARLAYLDRASLPFGAAYAGMLEQAPVARLQAGLEALDPGNPLPASGYKGVSRRHLIAAAVACLAVGGLAGRLSAGLGESETPDDNWRGLVAQYMSLYTNETFADMPDSAALQQRQLQNISAELGLTLEPARINLPGAELKFARMLRYDSLPIAQIAYLDERHGPLAFCITPAAGAGDRSAQSEVRREMNVVYWTAQHHHFMLIGHNPAAEMRALAQKLMMG</sequence>
<name>A0A845SS02_9GAMM</name>
<evidence type="ECO:0008006" key="3">
    <source>
        <dbReference type="Google" id="ProtNLM"/>
    </source>
</evidence>
<gene>
    <name evidence="1" type="ORF">GRH90_14195</name>
</gene>
<evidence type="ECO:0000313" key="2">
    <source>
        <dbReference type="Proteomes" id="UP000461443"/>
    </source>
</evidence>
<evidence type="ECO:0000313" key="1">
    <source>
        <dbReference type="EMBL" id="NDL63895.1"/>
    </source>
</evidence>
<dbReference type="Proteomes" id="UP000461443">
    <property type="component" value="Unassembled WGS sequence"/>
</dbReference>
<reference evidence="1 2" key="2">
    <citation type="submission" date="2020-02" db="EMBL/GenBank/DDBJ databases">
        <title>The new genus of Enterobacteriales.</title>
        <authorList>
            <person name="Kim I.S."/>
        </authorList>
    </citation>
    <scope>NUCLEOTIDE SEQUENCE [LARGE SCALE GENOMIC DNA]</scope>
    <source>
        <strain evidence="1 2">SAP-6</strain>
    </source>
</reference>
<dbReference type="EMBL" id="WUBS01000009">
    <property type="protein sequence ID" value="NDL63895.1"/>
    <property type="molecule type" value="Genomic_DNA"/>
</dbReference>
<proteinExistence type="predicted"/>
<accession>A0A845SS02</accession>